<evidence type="ECO:0000313" key="1">
    <source>
        <dbReference type="EMBL" id="CAK7907610.1"/>
    </source>
</evidence>
<comment type="caution">
    <text evidence="1">The sequence shown here is derived from an EMBL/GenBank/DDBJ whole genome shotgun (WGS) entry which is preliminary data.</text>
</comment>
<organism evidence="1 2">
    <name type="scientific">Peronospora matthiolae</name>
    <dbReference type="NCBI Taxonomy" id="2874970"/>
    <lineage>
        <taxon>Eukaryota</taxon>
        <taxon>Sar</taxon>
        <taxon>Stramenopiles</taxon>
        <taxon>Oomycota</taxon>
        <taxon>Peronosporomycetes</taxon>
        <taxon>Peronosporales</taxon>
        <taxon>Peronosporaceae</taxon>
        <taxon>Peronospora</taxon>
    </lineage>
</organism>
<reference evidence="1" key="1">
    <citation type="submission" date="2024-01" db="EMBL/GenBank/DDBJ databases">
        <authorList>
            <person name="Webb A."/>
        </authorList>
    </citation>
    <scope>NUCLEOTIDE SEQUENCE</scope>
    <source>
        <strain evidence="1">Pm1</strain>
    </source>
</reference>
<sequence>MVNVGASASFAAYSLPGASFLHARHCEASFVTFDDRELEPFSDGTRFDCFAAAFRIRKLRSNGKLMFRQNMRREVLR</sequence>
<gene>
    <name evidence="1" type="ORF">PM001_LOCUS3569</name>
</gene>
<evidence type="ECO:0000313" key="2">
    <source>
        <dbReference type="Proteomes" id="UP001162060"/>
    </source>
</evidence>
<dbReference type="EMBL" id="CAKLBY020000032">
    <property type="protein sequence ID" value="CAK7907610.1"/>
    <property type="molecule type" value="Genomic_DNA"/>
</dbReference>
<accession>A0AAV1TBI2</accession>
<dbReference type="Proteomes" id="UP001162060">
    <property type="component" value="Unassembled WGS sequence"/>
</dbReference>
<dbReference type="AlphaFoldDB" id="A0AAV1TBI2"/>
<protein>
    <submittedName>
        <fullName evidence="1">Uncharacterized protein</fullName>
    </submittedName>
</protein>
<proteinExistence type="predicted"/>
<name>A0AAV1TBI2_9STRA</name>